<accession>G0W9I5</accession>
<dbReference type="Proteomes" id="UP000000689">
    <property type="component" value="Chromosome 4"/>
</dbReference>
<dbReference type="RefSeq" id="XP_003669689.1">
    <property type="nucleotide sequence ID" value="XM_003669641.1"/>
</dbReference>
<dbReference type="HOGENOM" id="CLU_051402_0_0_1"/>
<proteinExistence type="inferred from homology"/>
<dbReference type="SUPFAM" id="SSF52218">
    <property type="entry name" value="Flavoproteins"/>
    <property type="match status" value="1"/>
</dbReference>
<dbReference type="eggNOG" id="KOG3135">
    <property type="taxonomic scope" value="Eukaryota"/>
</dbReference>
<reference evidence="4 5" key="1">
    <citation type="journal article" date="2011" name="Proc. Natl. Acad. Sci. U.S.A.">
        <title>Evolutionary erosion of yeast sex chromosomes by mating-type switching accidents.</title>
        <authorList>
            <person name="Gordon J.L."/>
            <person name="Armisen D."/>
            <person name="Proux-Wera E."/>
            <person name="Oheigeartaigh S.S."/>
            <person name="Byrne K.P."/>
            <person name="Wolfe K.H."/>
        </authorList>
    </citation>
    <scope>NUCLEOTIDE SEQUENCE [LARGE SCALE GENOMIC DNA]</scope>
    <source>
        <strain evidence="5">ATCC 10597 / BCRC 20456 / CBS 421 / NBRC 0211 / NRRL Y-12639</strain>
    </source>
</reference>
<dbReference type="GeneID" id="11494950"/>
<evidence type="ECO:0000256" key="1">
    <source>
        <dbReference type="ARBA" id="ARBA00006961"/>
    </source>
</evidence>
<evidence type="ECO:0000259" key="3">
    <source>
        <dbReference type="PROSITE" id="PS50902"/>
    </source>
</evidence>
<evidence type="ECO:0000313" key="5">
    <source>
        <dbReference type="Proteomes" id="UP000000689"/>
    </source>
</evidence>
<dbReference type="InterPro" id="IPR010089">
    <property type="entry name" value="Flavoprotein_WrbA-like"/>
</dbReference>
<comment type="similarity">
    <text evidence="1">Belongs to the WrbA family.</text>
</comment>
<feature type="compositionally biased region" description="Low complexity" evidence="2">
    <location>
        <begin position="215"/>
        <end position="231"/>
    </location>
</feature>
<dbReference type="InterPro" id="IPR029039">
    <property type="entry name" value="Flavoprotein-like_sf"/>
</dbReference>
<organism evidence="4 5">
    <name type="scientific">Naumovozyma dairenensis (strain ATCC 10597 / BCRC 20456 / CBS 421 / NBRC 0211 / NRRL Y-12639)</name>
    <name type="common">Saccharomyces dairenensis</name>
    <dbReference type="NCBI Taxonomy" id="1071378"/>
    <lineage>
        <taxon>Eukaryota</taxon>
        <taxon>Fungi</taxon>
        <taxon>Dikarya</taxon>
        <taxon>Ascomycota</taxon>
        <taxon>Saccharomycotina</taxon>
        <taxon>Saccharomycetes</taxon>
        <taxon>Saccharomycetales</taxon>
        <taxon>Saccharomycetaceae</taxon>
        <taxon>Naumovozyma</taxon>
    </lineage>
</organism>
<dbReference type="GO" id="GO:0016020">
    <property type="term" value="C:membrane"/>
    <property type="evidence" value="ECO:0007669"/>
    <property type="project" value="TreeGrafter"/>
</dbReference>
<dbReference type="NCBIfam" id="TIGR01755">
    <property type="entry name" value="flav_wrbA"/>
    <property type="match status" value="1"/>
</dbReference>
<dbReference type="EMBL" id="HE580270">
    <property type="protein sequence ID" value="CCD24446.1"/>
    <property type="molecule type" value="Genomic_DNA"/>
</dbReference>
<feature type="region of interest" description="Disordered" evidence="2">
    <location>
        <begin position="204"/>
        <end position="283"/>
    </location>
</feature>
<dbReference type="GO" id="GO:0010181">
    <property type="term" value="F:FMN binding"/>
    <property type="evidence" value="ECO:0007669"/>
    <property type="project" value="InterPro"/>
</dbReference>
<dbReference type="InterPro" id="IPR008254">
    <property type="entry name" value="Flavodoxin/NO_synth"/>
</dbReference>
<name>G0W9I5_NAUDC</name>
<dbReference type="PANTHER" id="PTHR30546:SF23">
    <property type="entry name" value="FLAVOPROTEIN-LIKE PROTEIN YCP4-RELATED"/>
    <property type="match status" value="1"/>
</dbReference>
<sequence length="339" mass="35323">MKIAIITYSTYGHITNLAKAVQSGIESMGGHADIFRVEETLTQVVLDKMSAPPKPSDIPVATKDTLIEYDAFLFGIPTRFGNLPAQWCAFWDKTGSIWVKGQLDGKIAGLFVSTASYGGGQEVTIKTCLNYLAHHGIIYVPLGYKNVFGNLSNIDEIHGGSPWGAGTLAGSDGSRTASELELKVAAIQGQTFYGIASKYYGTTGKTSNRDKEKGTMATGTAGTTGATEAAVGAGGRSGDDSIGTKRTTGKQVTGATGTEATTGTAGAKETKTGTTPVRRRRSSIGTAVSSAGYAGAGASIPVAILGEEEKPAGRNIRPSKATKEQEKRKSVFAECCSIM</sequence>
<feature type="domain" description="Flavodoxin-like" evidence="3">
    <location>
        <begin position="3"/>
        <end position="192"/>
    </location>
</feature>
<feature type="compositionally biased region" description="Low complexity" evidence="2">
    <location>
        <begin position="253"/>
        <end position="275"/>
    </location>
</feature>
<evidence type="ECO:0000313" key="4">
    <source>
        <dbReference type="EMBL" id="CCD24446.1"/>
    </source>
</evidence>
<dbReference type="OMA" id="MGGHADI"/>
<dbReference type="InterPro" id="IPR005025">
    <property type="entry name" value="FMN_Rdtase-like_dom"/>
</dbReference>
<protein>
    <recommendedName>
        <fullName evidence="3">Flavodoxin-like domain-containing protein</fullName>
    </recommendedName>
</protein>
<dbReference type="GO" id="GO:0160020">
    <property type="term" value="P:positive regulation of ferroptosis"/>
    <property type="evidence" value="ECO:0007669"/>
    <property type="project" value="UniProtKB-ARBA"/>
</dbReference>
<dbReference type="KEGG" id="ndi:NDAI_0D01320"/>
<dbReference type="NCBIfam" id="NF002999">
    <property type="entry name" value="PRK03767.1"/>
    <property type="match status" value="1"/>
</dbReference>
<dbReference type="FunFam" id="3.40.50.360:FF:000001">
    <property type="entry name" value="NAD(P)H dehydrogenase (Quinone) FQR1-like"/>
    <property type="match status" value="1"/>
</dbReference>
<dbReference type="Gene3D" id="3.40.50.360">
    <property type="match status" value="1"/>
</dbReference>
<dbReference type="OrthoDB" id="504689at2759"/>
<dbReference type="STRING" id="1071378.G0W9I5"/>
<dbReference type="Pfam" id="PF03358">
    <property type="entry name" value="FMN_red"/>
    <property type="match status" value="1"/>
</dbReference>
<dbReference type="GO" id="GO:0032126">
    <property type="term" value="C:eisosome"/>
    <property type="evidence" value="ECO:0007669"/>
    <property type="project" value="UniProtKB-ARBA"/>
</dbReference>
<dbReference type="AlphaFoldDB" id="G0W9I5"/>
<keyword evidence="5" id="KW-1185">Reference proteome</keyword>
<dbReference type="PROSITE" id="PS50902">
    <property type="entry name" value="FLAVODOXIN_LIKE"/>
    <property type="match status" value="1"/>
</dbReference>
<evidence type="ECO:0000256" key="2">
    <source>
        <dbReference type="SAM" id="MobiDB-lite"/>
    </source>
</evidence>
<dbReference type="GO" id="GO:0003955">
    <property type="term" value="F:NAD(P)H dehydrogenase (quinone) activity"/>
    <property type="evidence" value="ECO:0007669"/>
    <property type="project" value="InterPro"/>
</dbReference>
<gene>
    <name evidence="4" type="primary">NDAI0D01320</name>
    <name evidence="4" type="ordered locus">NDAI_0D01320</name>
</gene>
<dbReference type="PANTHER" id="PTHR30546">
    <property type="entry name" value="FLAVODOXIN-RELATED PROTEIN WRBA-RELATED"/>
    <property type="match status" value="1"/>
</dbReference>